<sequence>MKALNWQAPVLALLLGLALGGWVAWQWQANSYGRTLADQAADHQKEREVAATAAIDRIEQEQIQRRSLEDRLQANDQTHYQELRDAQQSQARLRDRLATADLRLSVLLDSTAPGSGCGVPTTTDSSGMVHGALRGNIDSAHARRIVSITDYGDQGLIALKACQAYVRTIAR</sequence>
<reference evidence="2 3" key="1">
    <citation type="submission" date="2018-06" db="EMBL/GenBank/DDBJ databases">
        <title>Bacteria isolated from soil of Wuhan.</title>
        <authorList>
            <person name="Wei X."/>
            <person name="Chunhua H."/>
        </authorList>
    </citation>
    <scope>NUCLEOTIDE SEQUENCE [LARGE SCALE GENOMIC DNA]</scope>
    <source>
        <strain evidence="3">xwS2</strain>
    </source>
</reference>
<dbReference type="AlphaFoldDB" id="A0A443ZH34"/>
<dbReference type="EMBL" id="QJRG01000049">
    <property type="protein sequence ID" value="RWU18120.1"/>
    <property type="molecule type" value="Genomic_DNA"/>
</dbReference>
<keyword evidence="1" id="KW-0175">Coiled coil</keyword>
<dbReference type="Proteomes" id="UP000288983">
    <property type="component" value="Unassembled WGS sequence"/>
</dbReference>
<organism evidence="2 3">
    <name type="scientific">Pseudomonas alkylphenolica</name>
    <dbReference type="NCBI Taxonomy" id="237609"/>
    <lineage>
        <taxon>Bacteria</taxon>
        <taxon>Pseudomonadati</taxon>
        <taxon>Pseudomonadota</taxon>
        <taxon>Gammaproteobacteria</taxon>
        <taxon>Pseudomonadales</taxon>
        <taxon>Pseudomonadaceae</taxon>
        <taxon>Pseudomonas</taxon>
    </lineage>
</organism>
<gene>
    <name evidence="2" type="ORF">DM813_26015</name>
</gene>
<evidence type="ECO:0000313" key="3">
    <source>
        <dbReference type="Proteomes" id="UP000288983"/>
    </source>
</evidence>
<accession>A0A443ZH34</accession>
<evidence type="ECO:0000313" key="2">
    <source>
        <dbReference type="EMBL" id="RWU18120.1"/>
    </source>
</evidence>
<dbReference type="OrthoDB" id="7033315at2"/>
<protein>
    <submittedName>
        <fullName evidence="2">Lysis protein</fullName>
    </submittedName>
</protein>
<dbReference type="RefSeq" id="WP_128326236.1">
    <property type="nucleotide sequence ID" value="NZ_QJRG01000049.1"/>
</dbReference>
<feature type="coiled-coil region" evidence="1">
    <location>
        <begin position="51"/>
        <end position="78"/>
    </location>
</feature>
<name>A0A443ZH34_9PSED</name>
<comment type="caution">
    <text evidence="2">The sequence shown here is derived from an EMBL/GenBank/DDBJ whole genome shotgun (WGS) entry which is preliminary data.</text>
</comment>
<evidence type="ECO:0000256" key="1">
    <source>
        <dbReference type="SAM" id="Coils"/>
    </source>
</evidence>
<proteinExistence type="predicted"/>